<evidence type="ECO:0000313" key="1">
    <source>
        <dbReference type="EMBL" id="CAK5109806.1"/>
    </source>
</evidence>
<reference evidence="1" key="1">
    <citation type="submission" date="2023-11" db="EMBL/GenBank/DDBJ databases">
        <authorList>
            <person name="Poullet M."/>
        </authorList>
    </citation>
    <scope>NUCLEOTIDE SEQUENCE</scope>
    <source>
        <strain evidence="1">E1834</strain>
    </source>
</reference>
<dbReference type="Proteomes" id="UP001497535">
    <property type="component" value="Unassembled WGS sequence"/>
</dbReference>
<dbReference type="EMBL" id="CAVMJV010000133">
    <property type="protein sequence ID" value="CAK5109806.1"/>
    <property type="molecule type" value="Genomic_DNA"/>
</dbReference>
<comment type="caution">
    <text evidence="1">The sequence shown here is derived from an EMBL/GenBank/DDBJ whole genome shotgun (WGS) entry which is preliminary data.</text>
</comment>
<proteinExistence type="predicted"/>
<evidence type="ECO:0000313" key="2">
    <source>
        <dbReference type="Proteomes" id="UP001497535"/>
    </source>
</evidence>
<gene>
    <name evidence="1" type="ORF">MENTE1834_LOCUS44262</name>
</gene>
<sequence length="190" mass="21994">MNFLHWFLIHCLILKLLQLSGTNAGCCQSQQHENESEAQVDYDGEGECEAEDDSDGDEGDFQEENPDTGGQWEEEYEGDFQEGEWEEDYECEAQVEHQYTERESDLMPSSSQGETSYHYGAYDEDIHLSQPHDEEATDWENQPSSSQTGGMPYITCDDDMTAHVQNLSENIQNIKLKGHKFYYFFHKRSF</sequence>
<organism evidence="1 2">
    <name type="scientific">Meloidogyne enterolobii</name>
    <name type="common">Root-knot nematode worm</name>
    <name type="synonym">Meloidogyne mayaguensis</name>
    <dbReference type="NCBI Taxonomy" id="390850"/>
    <lineage>
        <taxon>Eukaryota</taxon>
        <taxon>Metazoa</taxon>
        <taxon>Ecdysozoa</taxon>
        <taxon>Nematoda</taxon>
        <taxon>Chromadorea</taxon>
        <taxon>Rhabditida</taxon>
        <taxon>Tylenchina</taxon>
        <taxon>Tylenchomorpha</taxon>
        <taxon>Tylenchoidea</taxon>
        <taxon>Meloidogynidae</taxon>
        <taxon>Meloidogyninae</taxon>
        <taxon>Meloidogyne</taxon>
    </lineage>
</organism>
<keyword evidence="2" id="KW-1185">Reference proteome</keyword>
<name>A0ACB1AXQ5_MELEN</name>
<protein>
    <submittedName>
        <fullName evidence="1">Uncharacterized protein</fullName>
    </submittedName>
</protein>
<accession>A0ACB1AXQ5</accession>